<dbReference type="AlphaFoldDB" id="A0A423XFU9"/>
<dbReference type="Proteomes" id="UP000285146">
    <property type="component" value="Unassembled WGS sequence"/>
</dbReference>
<sequence length="332" mass="36535">MLSSTIVVATTLAGIVASSPIARQTNTTYVGYLISTFTDDEPEIQQYLSNGNSATNFTFLNDGKPILASTVGTKAVRDVFLATNANRSEFFTLGTDLDINADGFSWDEATRTGSRGIVVWKSEDLVNWSESSLRTVEAETAGMAWAPSAVFDPDQDLYYVFWSSRQYAVDDTNHTGAATTLDSIRYATTTDFVTFSEPADYVALADTPLIDQEFQYLGTPGSYARFLKNETALQVYQELTTEGLFGAWTRVAGYVSDESPLEGPASFRDNLTPELYHLLLDDYTEYVPFQTSDILEGVWGKSDATGFPTGLKHGSVTPLTQKEYDAVYAKYL</sequence>
<proteinExistence type="predicted"/>
<dbReference type="Gene3D" id="2.115.10.20">
    <property type="entry name" value="Glycosyl hydrolase domain, family 43"/>
    <property type="match status" value="1"/>
</dbReference>
<protein>
    <recommendedName>
        <fullName evidence="4">Arabinosidase</fullName>
    </recommendedName>
</protein>
<feature type="signal peptide" evidence="1">
    <location>
        <begin position="1"/>
        <end position="18"/>
    </location>
</feature>
<dbReference type="InParanoid" id="A0A423XFU9"/>
<accession>A0A423XFU9</accession>
<dbReference type="SUPFAM" id="SSF75005">
    <property type="entry name" value="Arabinanase/levansucrase/invertase"/>
    <property type="match status" value="1"/>
</dbReference>
<dbReference type="STRING" id="1230097.A0A423XFU9"/>
<name>A0A423XFU9_9PEZI</name>
<dbReference type="OrthoDB" id="19657at2759"/>
<feature type="chain" id="PRO_5019057546" description="Arabinosidase" evidence="1">
    <location>
        <begin position="19"/>
        <end position="332"/>
    </location>
</feature>
<comment type="caution">
    <text evidence="2">The sequence shown here is derived from an EMBL/GenBank/DDBJ whole genome shotgun (WGS) entry which is preliminary data.</text>
</comment>
<dbReference type="CDD" id="cd08983">
    <property type="entry name" value="GH43_Bt3655-like"/>
    <property type="match status" value="1"/>
</dbReference>
<evidence type="ECO:0000313" key="3">
    <source>
        <dbReference type="Proteomes" id="UP000285146"/>
    </source>
</evidence>
<dbReference type="EMBL" id="LKEB01000011">
    <property type="protein sequence ID" value="ROW14994.1"/>
    <property type="molecule type" value="Genomic_DNA"/>
</dbReference>
<evidence type="ECO:0000256" key="1">
    <source>
        <dbReference type="SAM" id="SignalP"/>
    </source>
</evidence>
<organism evidence="2 3">
    <name type="scientific">Cytospora leucostoma</name>
    <dbReference type="NCBI Taxonomy" id="1230097"/>
    <lineage>
        <taxon>Eukaryota</taxon>
        <taxon>Fungi</taxon>
        <taxon>Dikarya</taxon>
        <taxon>Ascomycota</taxon>
        <taxon>Pezizomycotina</taxon>
        <taxon>Sordariomycetes</taxon>
        <taxon>Sordariomycetidae</taxon>
        <taxon>Diaporthales</taxon>
        <taxon>Cytosporaceae</taxon>
        <taxon>Cytospora</taxon>
    </lineage>
</organism>
<dbReference type="InterPro" id="IPR050727">
    <property type="entry name" value="GH43_arabinanases"/>
</dbReference>
<keyword evidence="1" id="KW-0732">Signal</keyword>
<gene>
    <name evidence="2" type="ORF">VPNG_03429</name>
</gene>
<dbReference type="PANTHER" id="PTHR43301:SF8">
    <property type="entry name" value="ARABINOSIDASE-RELATED"/>
    <property type="match status" value="1"/>
</dbReference>
<dbReference type="PANTHER" id="PTHR43301">
    <property type="entry name" value="ARABINAN ENDO-1,5-ALPHA-L-ARABINOSIDASE"/>
    <property type="match status" value="1"/>
</dbReference>
<keyword evidence="3" id="KW-1185">Reference proteome</keyword>
<reference evidence="2 3" key="1">
    <citation type="submission" date="2015-09" db="EMBL/GenBank/DDBJ databases">
        <title>Host preference determinants of Valsa canker pathogens revealed by comparative genomics.</title>
        <authorList>
            <person name="Yin Z."/>
            <person name="Huang L."/>
        </authorList>
    </citation>
    <scope>NUCLEOTIDE SEQUENCE [LARGE SCALE GENOMIC DNA]</scope>
    <source>
        <strain evidence="2 3">SXYLt</strain>
    </source>
</reference>
<evidence type="ECO:0008006" key="4">
    <source>
        <dbReference type="Google" id="ProtNLM"/>
    </source>
</evidence>
<evidence type="ECO:0000313" key="2">
    <source>
        <dbReference type="EMBL" id="ROW14994.1"/>
    </source>
</evidence>
<dbReference type="InterPro" id="IPR023296">
    <property type="entry name" value="Glyco_hydro_beta-prop_sf"/>
</dbReference>